<dbReference type="EMBL" id="FRCE01000010">
    <property type="protein sequence ID" value="SHL76174.1"/>
    <property type="molecule type" value="Genomic_DNA"/>
</dbReference>
<proteinExistence type="predicted"/>
<reference evidence="4 5" key="1">
    <citation type="submission" date="2016-11" db="EMBL/GenBank/DDBJ databases">
        <authorList>
            <person name="Varghese N."/>
            <person name="Submissions S."/>
        </authorList>
    </citation>
    <scope>NUCLEOTIDE SEQUENCE [LARGE SCALE GENOMIC DNA]</scope>
    <source>
        <strain evidence="4 5">VTM4R57</strain>
    </source>
</reference>
<dbReference type="Proteomes" id="UP000184253">
    <property type="component" value="Unassembled WGS sequence"/>
</dbReference>
<evidence type="ECO:0000259" key="3">
    <source>
        <dbReference type="Pfam" id="PF04536"/>
    </source>
</evidence>
<name>A0ABD7MAB5_MICLU</name>
<organism evidence="4 5">
    <name type="scientific">Micrococcus luteus</name>
    <name type="common">Micrococcus lysodeikticus</name>
    <dbReference type="NCBI Taxonomy" id="1270"/>
    <lineage>
        <taxon>Bacteria</taxon>
        <taxon>Bacillati</taxon>
        <taxon>Actinomycetota</taxon>
        <taxon>Actinomycetes</taxon>
        <taxon>Micrococcales</taxon>
        <taxon>Micrococcaceae</taxon>
        <taxon>Micrococcus</taxon>
    </lineage>
</organism>
<sequence length="712" mass="73019">MTVPARPADVGRLARAVTAAGLGGLGLLVAAPAAHAVTVPPGVYVVDEAGVLSTSDEQRLTQEIQDLRRDTGQGLYVVYVDEFSTDAQTLAQDVARQRGLGTNDSVLAIAVEDRAYGLDSGGDANLQNQVTRTYVGPELSRIGTDPGSADWLAAGTAAVQGLDDAADGTLDGRGASGAEYDPAGALPAGTTGGGSTAQGASGGGALTAVLGAGAVAAAVGGGVLVARSRKRTQGGAVERGRTEEVRRDPLDELSVEQLRTQAGSKLVAADDAIRSSEQELGFAEASYGEKSVATFREDIDQAKEHMRASFQLQHQLDDEIPDTEAEQRAWLKEIIQRSEAVGAALAAHKEEFDSLRDLENQVPEALERVDARLPEARSRVQESESAIAALHGQYAESALAEVADNAAQARERLEFVETAVAKSRSAWDAQDRSTAALAVRAAEEALSQVDTLTEAVGKAEGSLRAMLGNLQTGLAQSEQDVAEAEALVANGSNPELAGPVAGMKTAVNAVRQSLAAGRPDPLELLHQLEAAHRQLNTPLAGVRDAREQARQASQVLTSTIAQAQAQIDGTADFIGARRGAVGSEARTRLAEADHTLRSAIGLGRTDPVAALQQAQRASQLAERASELARADVEGFGYGPGMGGMYGARPRAGVGGSFGGGLGGALLGGILMNSILNSGHGDSWGGGGFGGFDGGGLGGGDFGGFGDISGGGF</sequence>
<feature type="chain" id="PRO_5044809155" evidence="2">
    <location>
        <begin position="37"/>
        <end position="712"/>
    </location>
</feature>
<dbReference type="Gene3D" id="3.10.310.50">
    <property type="match status" value="1"/>
</dbReference>
<feature type="signal peptide" evidence="2">
    <location>
        <begin position="1"/>
        <end position="36"/>
    </location>
</feature>
<dbReference type="RefSeq" id="WP_073117099.1">
    <property type="nucleotide sequence ID" value="NZ_FRCE01000010.1"/>
</dbReference>
<evidence type="ECO:0000313" key="4">
    <source>
        <dbReference type="EMBL" id="SHL76174.1"/>
    </source>
</evidence>
<dbReference type="GeneID" id="93364479"/>
<dbReference type="InterPro" id="IPR007621">
    <property type="entry name" value="TPM_dom"/>
</dbReference>
<comment type="caution">
    <text evidence="4">The sequence shown here is derived from an EMBL/GenBank/DDBJ whole genome shotgun (WGS) entry which is preliminary data.</text>
</comment>
<evidence type="ECO:0000256" key="2">
    <source>
        <dbReference type="SAM" id="SignalP"/>
    </source>
</evidence>
<evidence type="ECO:0000313" key="5">
    <source>
        <dbReference type="Proteomes" id="UP000184253"/>
    </source>
</evidence>
<keyword evidence="2" id="KW-0732">Signal</keyword>
<feature type="domain" description="TPM" evidence="3">
    <location>
        <begin position="45"/>
        <end position="124"/>
    </location>
</feature>
<evidence type="ECO:0000256" key="1">
    <source>
        <dbReference type="SAM" id="MobiDB-lite"/>
    </source>
</evidence>
<accession>A0ABD7MAB5</accession>
<protein>
    <submittedName>
        <fullName evidence="4">TLP18.3, Psb32 and MOLO-1 founding protein of phosphatase</fullName>
    </submittedName>
</protein>
<feature type="region of interest" description="Disordered" evidence="1">
    <location>
        <begin position="173"/>
        <end position="199"/>
    </location>
</feature>
<feature type="compositionally biased region" description="Gly residues" evidence="1">
    <location>
        <begin position="190"/>
        <end position="199"/>
    </location>
</feature>
<dbReference type="Pfam" id="PF04536">
    <property type="entry name" value="TPM_phosphatase"/>
    <property type="match status" value="1"/>
</dbReference>
<gene>
    <name evidence="4" type="ORF">SAMN04487849_11068</name>
</gene>
<dbReference type="AlphaFoldDB" id="A0ABD7MAB5"/>